<keyword evidence="3" id="KW-1185">Reference proteome</keyword>
<evidence type="ECO:0000256" key="1">
    <source>
        <dbReference type="SAM" id="SignalP"/>
    </source>
</evidence>
<dbReference type="STRING" id="1610491.AAV94_04435"/>
<feature type="chain" id="PRO_5006713082" description="Pilus assembly protein PilP" evidence="1">
    <location>
        <begin position="22"/>
        <end position="177"/>
    </location>
</feature>
<keyword evidence="1" id="KW-0732">Signal</keyword>
<comment type="caution">
    <text evidence="2">The sequence shown here is derived from an EMBL/GenBank/DDBJ whole genome shotgun (WGS) entry which is preliminary data.</text>
</comment>
<dbReference type="RefSeq" id="WP_046741126.1">
    <property type="nucleotide sequence ID" value="NZ_LBNQ01000018.1"/>
</dbReference>
<dbReference type="PIRSF" id="PIRSF016481">
    <property type="entry name" value="Pilus_assembly_PilP"/>
    <property type="match status" value="1"/>
</dbReference>
<proteinExistence type="predicted"/>
<dbReference type="PATRIC" id="fig|1610491.3.peg.945"/>
<dbReference type="OrthoDB" id="5296580at2"/>
<gene>
    <name evidence="2" type="ORF">AAV94_04435</name>
</gene>
<name>A0A0U1Q204_9BURK</name>
<accession>A0A0U1Q204</accession>
<dbReference type="AlphaFoldDB" id="A0A0U1Q204"/>
<evidence type="ECO:0000313" key="3">
    <source>
        <dbReference type="Proteomes" id="UP000050580"/>
    </source>
</evidence>
<dbReference type="EMBL" id="LBNQ01000018">
    <property type="protein sequence ID" value="KKW68615.1"/>
    <property type="molecule type" value="Genomic_DNA"/>
</dbReference>
<dbReference type="PROSITE" id="PS51257">
    <property type="entry name" value="PROKAR_LIPOPROTEIN"/>
    <property type="match status" value="1"/>
</dbReference>
<dbReference type="Pfam" id="PF04351">
    <property type="entry name" value="PilP"/>
    <property type="match status" value="1"/>
</dbReference>
<protein>
    <recommendedName>
        <fullName evidence="4">Pilus assembly protein PilP</fullName>
    </recommendedName>
</protein>
<dbReference type="Gene3D" id="2.30.30.830">
    <property type="match status" value="1"/>
</dbReference>
<reference evidence="2 3" key="1">
    <citation type="submission" date="2015-05" db="EMBL/GenBank/DDBJ databases">
        <title>Draft genome sequence of Lampropedia sp. CT6, isolated from the microbial mat of a hot water spring, located at Manikaran, India.</title>
        <authorList>
            <person name="Tripathi C."/>
            <person name="Rani P."/>
            <person name="Mahato N.K."/>
            <person name="Lal R."/>
        </authorList>
    </citation>
    <scope>NUCLEOTIDE SEQUENCE [LARGE SCALE GENOMIC DNA]</scope>
    <source>
        <strain evidence="2 3">CT6</strain>
    </source>
</reference>
<dbReference type="Proteomes" id="UP000050580">
    <property type="component" value="Unassembled WGS sequence"/>
</dbReference>
<organism evidence="2 3">
    <name type="scientific">Lampropedia cohaerens</name>
    <dbReference type="NCBI Taxonomy" id="1610491"/>
    <lineage>
        <taxon>Bacteria</taxon>
        <taxon>Pseudomonadati</taxon>
        <taxon>Pseudomonadota</taxon>
        <taxon>Betaproteobacteria</taxon>
        <taxon>Burkholderiales</taxon>
        <taxon>Comamonadaceae</taxon>
        <taxon>Lampropedia</taxon>
    </lineage>
</organism>
<evidence type="ECO:0000313" key="2">
    <source>
        <dbReference type="EMBL" id="KKW68615.1"/>
    </source>
</evidence>
<dbReference type="InterPro" id="IPR007446">
    <property type="entry name" value="PilP"/>
</dbReference>
<sequence length="177" mass="19562">MKGRYFSWTAALAVAALLAGCADSRQEAVSQWMAQEKSRAVPRVQPLDEPSVFHPTAYERGDAQDPFAFQKLASVFATGQAREDTRLIERHRNRRKEPLEAYPLDSIEMVGFMQRGGAPTALVRVDGHLYQVGTGAFLGQNNGEIVAITETQIQLSEVVQDATGDWVARSTVLELQQ</sequence>
<feature type="signal peptide" evidence="1">
    <location>
        <begin position="1"/>
        <end position="21"/>
    </location>
</feature>
<evidence type="ECO:0008006" key="4">
    <source>
        <dbReference type="Google" id="ProtNLM"/>
    </source>
</evidence>